<sequence length="103" mass="11628">MLRAESRKRALQDSWTLWKRNPVTIAGTLIILSLILIARVAPWLATHDPFDQILADRLFPPSLDYWFGTDNLGRDIYSRVIHGSRLTLMIAFVVALISGPIGL</sequence>
<keyword evidence="3" id="KW-0472">Membrane</keyword>
<feature type="non-terminal residue" evidence="5">
    <location>
        <position position="103"/>
    </location>
</feature>
<evidence type="ECO:0000256" key="2">
    <source>
        <dbReference type="ARBA" id="ARBA00022448"/>
    </source>
</evidence>
<dbReference type="Pfam" id="PF12911">
    <property type="entry name" value="OppC_N"/>
    <property type="match status" value="1"/>
</dbReference>
<comment type="subcellular location">
    <subcellularLocation>
        <location evidence="1">Cell membrane</location>
        <topology evidence="1">Multi-pass membrane protein</topology>
    </subcellularLocation>
</comment>
<proteinExistence type="predicted"/>
<keyword evidence="3" id="KW-0812">Transmembrane</keyword>
<protein>
    <recommendedName>
        <fullName evidence="4">Oligopeptide transport permease C-like N-terminal domain-containing protein</fullName>
    </recommendedName>
</protein>
<dbReference type="InterPro" id="IPR025966">
    <property type="entry name" value="OppC_N"/>
</dbReference>
<feature type="transmembrane region" description="Helical" evidence="3">
    <location>
        <begin position="76"/>
        <end position="97"/>
    </location>
</feature>
<name>A0A383ADH6_9ZZZZ</name>
<accession>A0A383ADH6</accession>
<keyword evidence="2" id="KW-0813">Transport</keyword>
<dbReference type="PANTHER" id="PTHR43386">
    <property type="entry name" value="OLIGOPEPTIDE TRANSPORT SYSTEM PERMEASE PROTEIN APPC"/>
    <property type="match status" value="1"/>
</dbReference>
<dbReference type="EMBL" id="UINC01191158">
    <property type="protein sequence ID" value="SVE05650.1"/>
    <property type="molecule type" value="Genomic_DNA"/>
</dbReference>
<dbReference type="PANTHER" id="PTHR43386:SF1">
    <property type="entry name" value="D,D-DIPEPTIDE TRANSPORT SYSTEM PERMEASE PROTEIN DDPC-RELATED"/>
    <property type="match status" value="1"/>
</dbReference>
<dbReference type="AlphaFoldDB" id="A0A383ADH6"/>
<feature type="transmembrane region" description="Helical" evidence="3">
    <location>
        <begin position="21"/>
        <end position="41"/>
    </location>
</feature>
<keyword evidence="3" id="KW-1133">Transmembrane helix</keyword>
<evidence type="ECO:0000313" key="5">
    <source>
        <dbReference type="EMBL" id="SVE05650.1"/>
    </source>
</evidence>
<dbReference type="InterPro" id="IPR050366">
    <property type="entry name" value="BP-dependent_transpt_permease"/>
</dbReference>
<evidence type="ECO:0000256" key="1">
    <source>
        <dbReference type="ARBA" id="ARBA00004651"/>
    </source>
</evidence>
<evidence type="ECO:0000259" key="4">
    <source>
        <dbReference type="Pfam" id="PF12911"/>
    </source>
</evidence>
<organism evidence="5">
    <name type="scientific">marine metagenome</name>
    <dbReference type="NCBI Taxonomy" id="408172"/>
    <lineage>
        <taxon>unclassified sequences</taxon>
        <taxon>metagenomes</taxon>
        <taxon>ecological metagenomes</taxon>
    </lineage>
</organism>
<feature type="domain" description="Oligopeptide transport permease C-like N-terminal" evidence="4">
    <location>
        <begin position="11"/>
        <end position="61"/>
    </location>
</feature>
<evidence type="ECO:0000256" key="3">
    <source>
        <dbReference type="SAM" id="Phobius"/>
    </source>
</evidence>
<gene>
    <name evidence="5" type="ORF">METZ01_LOCUS458504</name>
</gene>
<reference evidence="5" key="1">
    <citation type="submission" date="2018-05" db="EMBL/GenBank/DDBJ databases">
        <authorList>
            <person name="Lanie J.A."/>
            <person name="Ng W.-L."/>
            <person name="Kazmierczak K.M."/>
            <person name="Andrzejewski T.M."/>
            <person name="Davidsen T.M."/>
            <person name="Wayne K.J."/>
            <person name="Tettelin H."/>
            <person name="Glass J.I."/>
            <person name="Rusch D."/>
            <person name="Podicherti R."/>
            <person name="Tsui H.-C.T."/>
            <person name="Winkler M.E."/>
        </authorList>
    </citation>
    <scope>NUCLEOTIDE SEQUENCE</scope>
</reference>
<dbReference type="GO" id="GO:0005886">
    <property type="term" value="C:plasma membrane"/>
    <property type="evidence" value="ECO:0007669"/>
    <property type="project" value="UniProtKB-SubCell"/>
</dbReference>